<gene>
    <name evidence="2" type="ORF">TrRE_jg8977</name>
</gene>
<comment type="caution">
    <text evidence="2">The sequence shown here is derived from an EMBL/GenBank/DDBJ whole genome shotgun (WGS) entry which is preliminary data.</text>
</comment>
<sequence>MSRCPHHTKPTFHAKDDGKQYIDDEVGETRAISFQDSCKILGGDIQTLLVTLQPDQILRTESASLLYSTDGIHMETTSGGGMGQAFKRYITGTNAFVTDFSYRGEEASGQVCLGPDFPSKIEFVSLADFDGEITASKGSMVAMGIDVLLEPTVVKGITAGIFGGEGFIMQKLSSSSEHAGVFVKGMGQLSKLPLEPGRSLRVSTGSLVAYTSSTLEFEVEMLPGVKNAIFGQGLFVTKIKNESEDTGYVWVQGLEQGKFVSEIGRRLGGGGGGVGGMGMPIMMPGGGGGSTTGGEGGGVAEAGAEASDRSVNSAASVMGSEMAGDAGPADSSPGGLFGDEAPEPDPFLDETPGQEPGPGAFDDFDNEGESFSSEGGDAGDAGSDEGGGLLSSIWDMMNDD</sequence>
<dbReference type="PANTHER" id="PTHR43657:SF1">
    <property type="entry name" value="ALTERED INHERITANCE OF MITOCHONDRIA PROTEIN 24, MITOCHONDRIAL"/>
    <property type="match status" value="1"/>
</dbReference>
<dbReference type="PANTHER" id="PTHR43657">
    <property type="entry name" value="TRYPTOPHAN RNA-BINDING ATTENUATOR PROTEIN-LIKE PROTEIN"/>
    <property type="match status" value="1"/>
</dbReference>
<dbReference type="EMBL" id="BRXZ01001315">
    <property type="protein sequence ID" value="GMH68120.1"/>
    <property type="molecule type" value="Genomic_DNA"/>
</dbReference>
<reference evidence="2" key="1">
    <citation type="submission" date="2022-07" db="EMBL/GenBank/DDBJ databases">
        <title>Genome analysis of Parmales, a sister group of diatoms, reveals the evolutionary specialization of diatoms from phago-mixotrophs to photoautotrophs.</title>
        <authorList>
            <person name="Ban H."/>
            <person name="Sato S."/>
            <person name="Yoshikawa S."/>
            <person name="Kazumasa Y."/>
            <person name="Nakamura Y."/>
            <person name="Ichinomiya M."/>
            <person name="Saitoh K."/>
            <person name="Sato N."/>
            <person name="Blanc-Mathieu R."/>
            <person name="Endo H."/>
            <person name="Kuwata A."/>
            <person name="Ogata H."/>
        </authorList>
    </citation>
    <scope>NUCLEOTIDE SEQUENCE</scope>
</reference>
<dbReference type="InterPro" id="IPR002838">
    <property type="entry name" value="AIM24"/>
</dbReference>
<accession>A0A9W7E7P5</accession>
<evidence type="ECO:0000256" key="1">
    <source>
        <dbReference type="SAM" id="MobiDB-lite"/>
    </source>
</evidence>
<feature type="compositionally biased region" description="Gly residues" evidence="1">
    <location>
        <begin position="376"/>
        <end position="389"/>
    </location>
</feature>
<proteinExistence type="predicted"/>
<dbReference type="Pfam" id="PF01987">
    <property type="entry name" value="AIM24"/>
    <property type="match status" value="1"/>
</dbReference>
<feature type="region of interest" description="Disordered" evidence="1">
    <location>
        <begin position="284"/>
        <end position="400"/>
    </location>
</feature>
<dbReference type="InterPro" id="IPR036983">
    <property type="entry name" value="AIM24_sf"/>
</dbReference>
<evidence type="ECO:0008006" key="4">
    <source>
        <dbReference type="Google" id="ProtNLM"/>
    </source>
</evidence>
<organism evidence="2 3">
    <name type="scientific">Triparma retinervis</name>
    <dbReference type="NCBI Taxonomy" id="2557542"/>
    <lineage>
        <taxon>Eukaryota</taxon>
        <taxon>Sar</taxon>
        <taxon>Stramenopiles</taxon>
        <taxon>Ochrophyta</taxon>
        <taxon>Bolidophyceae</taxon>
        <taxon>Parmales</taxon>
        <taxon>Triparmaceae</taxon>
        <taxon>Triparma</taxon>
    </lineage>
</organism>
<evidence type="ECO:0000313" key="3">
    <source>
        <dbReference type="Proteomes" id="UP001165082"/>
    </source>
</evidence>
<dbReference type="Gene3D" id="3.60.160.10">
    <property type="entry name" value="Mitochondrial biogenesis AIM24"/>
    <property type="match status" value="1"/>
</dbReference>
<dbReference type="InterPro" id="IPR016031">
    <property type="entry name" value="Trp_RNA-bd_attenuator-like_dom"/>
</dbReference>
<dbReference type="Proteomes" id="UP001165082">
    <property type="component" value="Unassembled WGS sequence"/>
</dbReference>
<feature type="compositionally biased region" description="Gly residues" evidence="1">
    <location>
        <begin position="284"/>
        <end position="300"/>
    </location>
</feature>
<dbReference type="SUPFAM" id="SSF51219">
    <property type="entry name" value="TRAP-like"/>
    <property type="match status" value="1"/>
</dbReference>
<dbReference type="OrthoDB" id="1705416at2759"/>
<dbReference type="AlphaFoldDB" id="A0A9W7E7P5"/>
<evidence type="ECO:0000313" key="2">
    <source>
        <dbReference type="EMBL" id="GMH68120.1"/>
    </source>
</evidence>
<protein>
    <recommendedName>
        <fullName evidence="4">Altered inheritance of mitochondria protein 24, mitochondrial</fullName>
    </recommendedName>
</protein>
<name>A0A9W7E7P5_9STRA</name>
<keyword evidence="3" id="KW-1185">Reference proteome</keyword>